<protein>
    <submittedName>
        <fullName evidence="1">Uncharacterized protein</fullName>
    </submittedName>
</protein>
<dbReference type="EMBL" id="LHQQ01000031">
    <property type="protein sequence ID" value="KOS46285.1"/>
    <property type="molecule type" value="Genomic_DNA"/>
</dbReference>
<reference evidence="1 2" key="1">
    <citation type="submission" date="2015-08" db="EMBL/GenBank/DDBJ databases">
        <title>Genome sequencing of Penicillium nordicum.</title>
        <authorList>
            <person name="Nguyen H.D."/>
            <person name="Seifert K.A."/>
        </authorList>
    </citation>
    <scope>NUCLEOTIDE SEQUENCE [LARGE SCALE GENOMIC DNA]</scope>
    <source>
        <strain evidence="1 2">DAOMC 185683</strain>
    </source>
</reference>
<evidence type="ECO:0000313" key="1">
    <source>
        <dbReference type="EMBL" id="KOS46285.1"/>
    </source>
</evidence>
<name>A0A0M9WIL6_9EURO</name>
<proteinExistence type="predicted"/>
<sequence length="10" mass="1309">MKYHRNISIF</sequence>
<keyword evidence="2" id="KW-1185">Reference proteome</keyword>
<evidence type="ECO:0000313" key="2">
    <source>
        <dbReference type="Proteomes" id="UP000037696"/>
    </source>
</evidence>
<organism evidence="1 2">
    <name type="scientific">Penicillium nordicum</name>
    <dbReference type="NCBI Taxonomy" id="229535"/>
    <lineage>
        <taxon>Eukaryota</taxon>
        <taxon>Fungi</taxon>
        <taxon>Dikarya</taxon>
        <taxon>Ascomycota</taxon>
        <taxon>Pezizomycotina</taxon>
        <taxon>Eurotiomycetes</taxon>
        <taxon>Eurotiomycetidae</taxon>
        <taxon>Eurotiales</taxon>
        <taxon>Aspergillaceae</taxon>
        <taxon>Penicillium</taxon>
    </lineage>
</organism>
<gene>
    <name evidence="1" type="ORF">ACN38_g2745</name>
</gene>
<accession>A0A0M9WIL6</accession>
<comment type="caution">
    <text evidence="1">The sequence shown here is derived from an EMBL/GenBank/DDBJ whole genome shotgun (WGS) entry which is preliminary data.</text>
</comment>
<dbReference type="Proteomes" id="UP000037696">
    <property type="component" value="Unassembled WGS sequence"/>
</dbReference>
<feature type="non-terminal residue" evidence="1">
    <location>
        <position position="10"/>
    </location>
</feature>